<keyword evidence="3" id="KW-1185">Reference proteome</keyword>
<reference evidence="2" key="1">
    <citation type="journal article" date="2020" name="Stud. Mycol.">
        <title>101 Dothideomycetes genomes: a test case for predicting lifestyles and emergence of pathogens.</title>
        <authorList>
            <person name="Haridas S."/>
            <person name="Albert R."/>
            <person name="Binder M."/>
            <person name="Bloem J."/>
            <person name="Labutti K."/>
            <person name="Salamov A."/>
            <person name="Andreopoulos B."/>
            <person name="Baker S."/>
            <person name="Barry K."/>
            <person name="Bills G."/>
            <person name="Bluhm B."/>
            <person name="Cannon C."/>
            <person name="Castanera R."/>
            <person name="Culley D."/>
            <person name="Daum C."/>
            <person name="Ezra D."/>
            <person name="Gonzalez J."/>
            <person name="Henrissat B."/>
            <person name="Kuo A."/>
            <person name="Liang C."/>
            <person name="Lipzen A."/>
            <person name="Lutzoni F."/>
            <person name="Magnuson J."/>
            <person name="Mondo S."/>
            <person name="Nolan M."/>
            <person name="Ohm R."/>
            <person name="Pangilinan J."/>
            <person name="Park H.-J."/>
            <person name="Ramirez L."/>
            <person name="Alfaro M."/>
            <person name="Sun H."/>
            <person name="Tritt A."/>
            <person name="Yoshinaga Y."/>
            <person name="Zwiers L.-H."/>
            <person name="Turgeon B."/>
            <person name="Goodwin S."/>
            <person name="Spatafora J."/>
            <person name="Crous P."/>
            <person name="Grigoriev I."/>
        </authorList>
    </citation>
    <scope>NUCLEOTIDE SEQUENCE</scope>
    <source>
        <strain evidence="2">ATCC 16933</strain>
    </source>
</reference>
<feature type="compositionally biased region" description="Gly residues" evidence="1">
    <location>
        <begin position="154"/>
        <end position="164"/>
    </location>
</feature>
<feature type="compositionally biased region" description="Gly residues" evidence="1">
    <location>
        <begin position="75"/>
        <end position="93"/>
    </location>
</feature>
<dbReference type="AlphaFoldDB" id="A0A6A6NPB8"/>
<proteinExistence type="predicted"/>
<name>A0A6A6NPB8_9PEZI</name>
<protein>
    <submittedName>
        <fullName evidence="2">Uncharacterized protein</fullName>
    </submittedName>
</protein>
<dbReference type="Proteomes" id="UP000799766">
    <property type="component" value="Unassembled WGS sequence"/>
</dbReference>
<feature type="compositionally biased region" description="Low complexity" evidence="1">
    <location>
        <begin position="165"/>
        <end position="178"/>
    </location>
</feature>
<accession>A0A6A6NPB8</accession>
<evidence type="ECO:0000313" key="3">
    <source>
        <dbReference type="Proteomes" id="UP000799766"/>
    </source>
</evidence>
<dbReference type="EMBL" id="MU001696">
    <property type="protein sequence ID" value="KAF2453625.1"/>
    <property type="molecule type" value="Genomic_DNA"/>
</dbReference>
<sequence length="259" mass="27556">MVMTRASSRVRRSVKRRSASAALRETEEASGKRGVRSAAGHEEKAASGAVERGAQMAGDEAAVRQQRSWSRGKPLAGGSGRAGGGVVGGGKLPGLGMRHMRRGSKGDGGRGRASEPRRGWAGGRLMRRRRQTLASGHPPLGQGRVGWLKAGLGPSMGGGTGGQGRAAPGRPRSGPALATQYPPELRRSMYLCTYRYMPGHFPSTPSFFLEYVLPMYLGTHTHARANADRLVSSFPGPPRDGPVAQGWPHEKRLSVVEFL</sequence>
<feature type="compositionally biased region" description="Basic and acidic residues" evidence="1">
    <location>
        <begin position="104"/>
        <end position="118"/>
    </location>
</feature>
<evidence type="ECO:0000313" key="2">
    <source>
        <dbReference type="EMBL" id="KAF2453625.1"/>
    </source>
</evidence>
<evidence type="ECO:0000256" key="1">
    <source>
        <dbReference type="SAM" id="MobiDB-lite"/>
    </source>
</evidence>
<feature type="compositionally biased region" description="Basic residues" evidence="1">
    <location>
        <begin position="8"/>
        <end position="18"/>
    </location>
</feature>
<organism evidence="2 3">
    <name type="scientific">Lineolata rhizophorae</name>
    <dbReference type="NCBI Taxonomy" id="578093"/>
    <lineage>
        <taxon>Eukaryota</taxon>
        <taxon>Fungi</taxon>
        <taxon>Dikarya</taxon>
        <taxon>Ascomycota</taxon>
        <taxon>Pezizomycotina</taxon>
        <taxon>Dothideomycetes</taxon>
        <taxon>Dothideomycetes incertae sedis</taxon>
        <taxon>Lineolatales</taxon>
        <taxon>Lineolataceae</taxon>
        <taxon>Lineolata</taxon>
    </lineage>
</organism>
<gene>
    <name evidence="2" type="ORF">BDY21DRAFT_424332</name>
</gene>
<feature type="region of interest" description="Disordered" evidence="1">
    <location>
        <begin position="1"/>
        <end position="179"/>
    </location>
</feature>